<dbReference type="InterPro" id="IPR052173">
    <property type="entry name" value="Beta-lactam_resp_regulator"/>
</dbReference>
<proteinExistence type="predicted"/>
<dbReference type="PANTHER" id="PTHR34978">
    <property type="entry name" value="POSSIBLE SENSOR-TRANSDUCER PROTEIN BLAR"/>
    <property type="match status" value="1"/>
</dbReference>
<feature type="domain" description="Peptidase M56" evidence="2">
    <location>
        <begin position="38"/>
        <end position="259"/>
    </location>
</feature>
<evidence type="ECO:0000313" key="4">
    <source>
        <dbReference type="Proteomes" id="UP000199673"/>
    </source>
</evidence>
<protein>
    <submittedName>
        <fullName evidence="3">Signal transducer regulating beta-lactamase production, contains metallopeptidase domain</fullName>
    </submittedName>
</protein>
<gene>
    <name evidence="3" type="ORF">SAMN04489724_1179</name>
</gene>
<feature type="transmembrane region" description="Helical" evidence="1">
    <location>
        <begin position="93"/>
        <end position="110"/>
    </location>
</feature>
<dbReference type="Pfam" id="PF05569">
    <property type="entry name" value="Peptidase_M56"/>
    <property type="match status" value="1"/>
</dbReference>
<dbReference type="OrthoDB" id="1522859at2"/>
<name>A0A1I6YRT2_9BACT</name>
<dbReference type="InterPro" id="IPR008756">
    <property type="entry name" value="Peptidase_M56"/>
</dbReference>
<keyword evidence="1" id="KW-1133">Transmembrane helix</keyword>
<feature type="transmembrane region" description="Helical" evidence="1">
    <location>
        <begin position="35"/>
        <end position="53"/>
    </location>
</feature>
<feature type="transmembrane region" description="Helical" evidence="1">
    <location>
        <begin position="270"/>
        <end position="288"/>
    </location>
</feature>
<evidence type="ECO:0000256" key="1">
    <source>
        <dbReference type="SAM" id="Phobius"/>
    </source>
</evidence>
<organism evidence="3 4">
    <name type="scientific">Algoriphagus locisalis</name>
    <dbReference type="NCBI Taxonomy" id="305507"/>
    <lineage>
        <taxon>Bacteria</taxon>
        <taxon>Pseudomonadati</taxon>
        <taxon>Bacteroidota</taxon>
        <taxon>Cytophagia</taxon>
        <taxon>Cytophagales</taxon>
        <taxon>Cyclobacteriaceae</taxon>
        <taxon>Algoriphagus</taxon>
    </lineage>
</organism>
<sequence length="464" mass="53714">MIVYLLKFILCSAALFTLFKLFLSREKSFQFNRIALLLIIPLAAIAPLLSVPIEIQYPIEPVETSFFQEQMLGPISSSQISEPFTPTKETTNINWIFLTYLLIALLLLVFKSHSIVTLMRWKNQGEKLTIDGATIIISEKAKTPFSFLNTIFIKKIDYEKGNELGVIVSHEMAHISQRHYLDLFILEFLNIIFWFNPICYLIKYQAQVNHEYLADQIILERNYDVNQYKKTLFKFSTSNLIPLTSPIVSSTLKLRITMLNKSQNKHSKNWSILASCILGILTWGAFTLDLQAQEVKAIPVKTLNQVTQSSDQLSKAAQELDKLIEDATVIKTNSKGEEVRQFWNREGLQLQIYNLYQQLPDDEKTGDRKRHGEMAILLTKTPDKKTVTSDQLQLWVDDTQYGVWIDGKRIENSVLLRMKAEDFASFHNSRLMKNAINYGDHYFQINLMTHDYFDKTYPLLKIDK</sequence>
<evidence type="ECO:0000313" key="3">
    <source>
        <dbReference type="EMBL" id="SFT53143.1"/>
    </source>
</evidence>
<dbReference type="AlphaFoldDB" id="A0A1I6YRT2"/>
<accession>A0A1I6YRT2</accession>
<dbReference type="PANTHER" id="PTHR34978:SF3">
    <property type="entry name" value="SLR0241 PROTEIN"/>
    <property type="match status" value="1"/>
</dbReference>
<reference evidence="4" key="1">
    <citation type="submission" date="2016-10" db="EMBL/GenBank/DDBJ databases">
        <authorList>
            <person name="Varghese N."/>
            <person name="Submissions S."/>
        </authorList>
    </citation>
    <scope>NUCLEOTIDE SEQUENCE [LARGE SCALE GENOMIC DNA]</scope>
    <source>
        <strain evidence="4">DSM 23445</strain>
    </source>
</reference>
<keyword evidence="1" id="KW-0812">Transmembrane</keyword>
<dbReference type="EMBL" id="FPBF01000001">
    <property type="protein sequence ID" value="SFT53143.1"/>
    <property type="molecule type" value="Genomic_DNA"/>
</dbReference>
<keyword evidence="4" id="KW-1185">Reference proteome</keyword>
<feature type="transmembrane region" description="Helical" evidence="1">
    <location>
        <begin position="6"/>
        <end position="23"/>
    </location>
</feature>
<evidence type="ECO:0000259" key="2">
    <source>
        <dbReference type="Pfam" id="PF05569"/>
    </source>
</evidence>
<dbReference type="Proteomes" id="UP000199673">
    <property type="component" value="Unassembled WGS sequence"/>
</dbReference>
<dbReference type="STRING" id="305507.SAMN04489724_1179"/>
<keyword evidence="1" id="KW-0472">Membrane</keyword>
<dbReference type="RefSeq" id="WP_091691715.1">
    <property type="nucleotide sequence ID" value="NZ_FPBF01000001.1"/>
</dbReference>